<comment type="caution">
    <text evidence="1">The sequence shown here is derived from an EMBL/GenBank/DDBJ whole genome shotgun (WGS) entry which is preliminary data.</text>
</comment>
<proteinExistence type="predicted"/>
<sequence length="102" mass="11810">MFESIFSFAAEKKGFNISGFSLSKVTRFYETGVRSAFGEELAEFGFPTNTIREIEKHFPQLLDFDIGQSKTFYFQNKGNVYTLLDSYEKHLIQQAVESMLRN</sequence>
<name>A0A645GCB3_9ZZZZ</name>
<accession>A0A645GCB3</accession>
<dbReference type="EMBL" id="VSSQ01073118">
    <property type="protein sequence ID" value="MPN24305.1"/>
    <property type="molecule type" value="Genomic_DNA"/>
</dbReference>
<organism evidence="1">
    <name type="scientific">bioreactor metagenome</name>
    <dbReference type="NCBI Taxonomy" id="1076179"/>
    <lineage>
        <taxon>unclassified sequences</taxon>
        <taxon>metagenomes</taxon>
        <taxon>ecological metagenomes</taxon>
    </lineage>
</organism>
<gene>
    <name evidence="1" type="ORF">SDC9_171701</name>
</gene>
<evidence type="ECO:0000313" key="1">
    <source>
        <dbReference type="EMBL" id="MPN24305.1"/>
    </source>
</evidence>
<dbReference type="AlphaFoldDB" id="A0A645GCB3"/>
<protein>
    <submittedName>
        <fullName evidence="1">Uncharacterized protein</fullName>
    </submittedName>
</protein>
<reference evidence="1" key="1">
    <citation type="submission" date="2019-08" db="EMBL/GenBank/DDBJ databases">
        <authorList>
            <person name="Kucharzyk K."/>
            <person name="Murdoch R.W."/>
            <person name="Higgins S."/>
            <person name="Loffler F."/>
        </authorList>
    </citation>
    <scope>NUCLEOTIDE SEQUENCE</scope>
</reference>